<dbReference type="CDD" id="cd06127">
    <property type="entry name" value="DEDDh"/>
    <property type="match status" value="1"/>
</dbReference>
<sequence>MTKNAISWSEYYAARAAEVQDSALQHFFAHGCPEPDTPIQDIPMVALDMETTGLDSHRHAIVSVGIQPFTLDRIRLSERRYWVLRPPRPLSSKSITFHRITHSEIAEAPDFNDILDELLNQLTGHIPVVHFANIERPFLDSAIKDRRGEGLRCPMIDTMAIEARFERRGWRTLWSRLVGRQPSSIRLHDSRNRYGLPVYQAHHALTDALATAELFQAQVATHFSPDTPISEFWG</sequence>
<dbReference type="SUPFAM" id="SSF53098">
    <property type="entry name" value="Ribonuclease H-like"/>
    <property type="match status" value="1"/>
</dbReference>
<evidence type="ECO:0000256" key="3">
    <source>
        <dbReference type="ARBA" id="ARBA00022839"/>
    </source>
</evidence>
<evidence type="ECO:0000256" key="2">
    <source>
        <dbReference type="ARBA" id="ARBA00022801"/>
    </source>
</evidence>
<gene>
    <name evidence="5" type="ORF">BFW38_17025</name>
</gene>
<dbReference type="OrthoDB" id="5497329at2"/>
<dbReference type="InterPro" id="IPR036397">
    <property type="entry name" value="RNaseH_sf"/>
</dbReference>
<dbReference type="AlphaFoldDB" id="A0A1E2VDE0"/>
<comment type="caution">
    <text evidence="5">The sequence shown here is derived from an EMBL/GenBank/DDBJ whole genome shotgun (WGS) entry which is preliminary data.</text>
</comment>
<dbReference type="GO" id="GO:0008408">
    <property type="term" value="F:3'-5' exonuclease activity"/>
    <property type="evidence" value="ECO:0007669"/>
    <property type="project" value="TreeGrafter"/>
</dbReference>
<evidence type="ECO:0000313" key="6">
    <source>
        <dbReference type="Proteomes" id="UP000094291"/>
    </source>
</evidence>
<dbReference type="STRING" id="197479.BFW38_17025"/>
<dbReference type="SMART" id="SM00479">
    <property type="entry name" value="EXOIII"/>
    <property type="match status" value="1"/>
</dbReference>
<dbReference type="InterPro" id="IPR012337">
    <property type="entry name" value="RNaseH-like_sf"/>
</dbReference>
<dbReference type="RefSeq" id="WP_069000006.1">
    <property type="nucleotide sequence ID" value="NZ_MDTQ01000001.1"/>
</dbReference>
<dbReference type="GO" id="GO:0005829">
    <property type="term" value="C:cytosol"/>
    <property type="evidence" value="ECO:0007669"/>
    <property type="project" value="TreeGrafter"/>
</dbReference>
<dbReference type="PANTHER" id="PTHR30231:SF4">
    <property type="entry name" value="PROTEIN NEN2"/>
    <property type="match status" value="1"/>
</dbReference>
<accession>A0A1E2VDE0</accession>
<reference evidence="5 6" key="1">
    <citation type="submission" date="2016-08" db="EMBL/GenBank/DDBJ databases">
        <authorList>
            <person name="Seilhamer J.J."/>
        </authorList>
    </citation>
    <scope>NUCLEOTIDE SEQUENCE [LARGE SCALE GENOMIC DNA]</scope>
    <source>
        <strain evidence="5 6">PH27A</strain>
    </source>
</reference>
<keyword evidence="6" id="KW-1185">Reference proteome</keyword>
<evidence type="ECO:0000313" key="5">
    <source>
        <dbReference type="EMBL" id="ODC04984.1"/>
    </source>
</evidence>
<dbReference type="Gene3D" id="3.30.420.10">
    <property type="entry name" value="Ribonuclease H-like superfamily/Ribonuclease H"/>
    <property type="match status" value="1"/>
</dbReference>
<evidence type="ECO:0000259" key="4">
    <source>
        <dbReference type="SMART" id="SM00479"/>
    </source>
</evidence>
<protein>
    <submittedName>
        <fullName evidence="5">DNA polymerase III subunit epsilon</fullName>
    </submittedName>
</protein>
<dbReference type="Proteomes" id="UP000094291">
    <property type="component" value="Unassembled WGS sequence"/>
</dbReference>
<feature type="domain" description="Exonuclease" evidence="4">
    <location>
        <begin position="43"/>
        <end position="224"/>
    </location>
</feature>
<evidence type="ECO:0000256" key="1">
    <source>
        <dbReference type="ARBA" id="ARBA00022722"/>
    </source>
</evidence>
<dbReference type="EMBL" id="MDTQ01000001">
    <property type="protein sequence ID" value="ODC04984.1"/>
    <property type="molecule type" value="Genomic_DNA"/>
</dbReference>
<dbReference type="PANTHER" id="PTHR30231">
    <property type="entry name" value="DNA POLYMERASE III SUBUNIT EPSILON"/>
    <property type="match status" value="1"/>
</dbReference>
<dbReference type="GO" id="GO:0006259">
    <property type="term" value="P:DNA metabolic process"/>
    <property type="evidence" value="ECO:0007669"/>
    <property type="project" value="UniProtKB-ARBA"/>
</dbReference>
<dbReference type="Pfam" id="PF00929">
    <property type="entry name" value="RNase_T"/>
    <property type="match status" value="1"/>
</dbReference>
<keyword evidence="3" id="KW-0269">Exonuclease</keyword>
<keyword evidence="1" id="KW-0540">Nuclease</keyword>
<dbReference type="NCBIfam" id="NF006602">
    <property type="entry name" value="PRK09146.1"/>
    <property type="match status" value="1"/>
</dbReference>
<dbReference type="InterPro" id="IPR013520">
    <property type="entry name" value="Ribonucl_H"/>
</dbReference>
<dbReference type="GO" id="GO:0003676">
    <property type="term" value="F:nucleic acid binding"/>
    <property type="evidence" value="ECO:0007669"/>
    <property type="project" value="InterPro"/>
</dbReference>
<organism evidence="5 6">
    <name type="scientific">Terasakiispira papahanaumokuakeensis</name>
    <dbReference type="NCBI Taxonomy" id="197479"/>
    <lineage>
        <taxon>Bacteria</taxon>
        <taxon>Pseudomonadati</taxon>
        <taxon>Pseudomonadota</taxon>
        <taxon>Gammaproteobacteria</taxon>
        <taxon>Oceanospirillales</taxon>
        <taxon>Terasakiispira</taxon>
    </lineage>
</organism>
<proteinExistence type="predicted"/>
<keyword evidence="2" id="KW-0378">Hydrolase</keyword>
<name>A0A1E2VDE0_9GAMM</name>